<accession>A0A1S9RBE8</accession>
<evidence type="ECO:0000313" key="3">
    <source>
        <dbReference type="Proteomes" id="UP000190744"/>
    </source>
</evidence>
<evidence type="ECO:0000313" key="2">
    <source>
        <dbReference type="EMBL" id="OOQ82715.1"/>
    </source>
</evidence>
<dbReference type="SMART" id="SM01111">
    <property type="entry name" value="CVNH"/>
    <property type="match status" value="2"/>
</dbReference>
<sequence length="229" mass="26722">MSFKPDQVHLIAIENNRDLVATLKDEELGLRIDRVNLNKCLGYHDRALKWDSRGFSEYCQILDFRWDGEVPTIHAVMRRRQDDLDENKNPRDGDPYDMIFLNLAERISIKNGRFEVQSDQSKFTFDTDATEISLKDKHILCAVLKDDDGREQYSTLDLDEYVGNDNGRLIWGGKNFSKSTEMAELEGGGTILFAALYYQYRHRLERYTQTNSLRLAERIINNNGQLEFR</sequence>
<gene>
    <name evidence="2" type="ORF">PEBR_37781</name>
</gene>
<feature type="domain" description="Cyanovirin-N" evidence="1">
    <location>
        <begin position="2"/>
        <end position="116"/>
    </location>
</feature>
<name>A0A1S9RBE8_PENBI</name>
<dbReference type="Pfam" id="PF08881">
    <property type="entry name" value="CVNH"/>
    <property type="match status" value="2"/>
</dbReference>
<dbReference type="InterPro" id="IPR011058">
    <property type="entry name" value="Cyanovirin-N"/>
</dbReference>
<dbReference type="EMBL" id="LJBN01000213">
    <property type="protein sequence ID" value="OOQ82715.1"/>
    <property type="molecule type" value="Genomic_DNA"/>
</dbReference>
<dbReference type="Proteomes" id="UP000190744">
    <property type="component" value="Unassembled WGS sequence"/>
</dbReference>
<proteinExistence type="predicted"/>
<protein>
    <recommendedName>
        <fullName evidence="1">Cyanovirin-N domain-containing protein</fullName>
    </recommendedName>
</protein>
<comment type="caution">
    <text evidence="2">The sequence shown here is derived from an EMBL/GenBank/DDBJ whole genome shotgun (WGS) entry which is preliminary data.</text>
</comment>
<organism evidence="2 3">
    <name type="scientific">Penicillium brasilianum</name>
    <dbReference type="NCBI Taxonomy" id="104259"/>
    <lineage>
        <taxon>Eukaryota</taxon>
        <taxon>Fungi</taxon>
        <taxon>Dikarya</taxon>
        <taxon>Ascomycota</taxon>
        <taxon>Pezizomycotina</taxon>
        <taxon>Eurotiomycetes</taxon>
        <taxon>Eurotiomycetidae</taxon>
        <taxon>Eurotiales</taxon>
        <taxon>Aspergillaceae</taxon>
        <taxon>Penicillium</taxon>
    </lineage>
</organism>
<reference evidence="3" key="1">
    <citation type="submission" date="2015-09" db="EMBL/GenBank/DDBJ databases">
        <authorList>
            <person name="Fill T.P."/>
            <person name="Baretta J.F."/>
            <person name="de Almeida L.G."/>
            <person name="Rocha M."/>
            <person name="de Souza D.H."/>
            <person name="Malavazi I."/>
            <person name="Cerdeira L.T."/>
            <person name="Hong H."/>
            <person name="Samborskyy M."/>
            <person name="de Vasconcelos A.T."/>
            <person name="Leadlay P."/>
            <person name="Rodrigues-Filho E."/>
        </authorList>
    </citation>
    <scope>NUCLEOTIDE SEQUENCE [LARGE SCALE GENOMIC DNA]</scope>
    <source>
        <strain evidence="3">LaBioMMi 136</strain>
    </source>
</reference>
<dbReference type="PANTHER" id="PTHR42076:SF1">
    <property type="entry name" value="CYANOVIRIN-N DOMAIN-CONTAINING PROTEIN"/>
    <property type="match status" value="1"/>
</dbReference>
<feature type="domain" description="Cyanovirin-N" evidence="1">
    <location>
        <begin position="124"/>
        <end position="228"/>
    </location>
</feature>
<dbReference type="SUPFAM" id="SSF51322">
    <property type="entry name" value="Cyanovirin-N"/>
    <property type="match status" value="2"/>
</dbReference>
<dbReference type="InterPro" id="IPR036673">
    <property type="entry name" value="Cyanovirin-N_sf"/>
</dbReference>
<dbReference type="AlphaFoldDB" id="A0A1S9RBE8"/>
<evidence type="ECO:0000259" key="1">
    <source>
        <dbReference type="SMART" id="SM01111"/>
    </source>
</evidence>
<dbReference type="Gene3D" id="2.30.60.10">
    <property type="entry name" value="Cyanovirin-N"/>
    <property type="match status" value="2"/>
</dbReference>
<dbReference type="PANTHER" id="PTHR42076">
    <property type="entry name" value="CYANOVIRIN-N HOMOLOG"/>
    <property type="match status" value="1"/>
</dbReference>